<dbReference type="RefSeq" id="WP_260416544.1">
    <property type="nucleotide sequence ID" value="NZ_BOMC01000053.1"/>
</dbReference>
<organism evidence="1 2">
    <name type="scientific">Paractinoplanes abujensis</name>
    <dbReference type="NCBI Taxonomy" id="882441"/>
    <lineage>
        <taxon>Bacteria</taxon>
        <taxon>Bacillati</taxon>
        <taxon>Actinomycetota</taxon>
        <taxon>Actinomycetes</taxon>
        <taxon>Micromonosporales</taxon>
        <taxon>Micromonosporaceae</taxon>
        <taxon>Paractinoplanes</taxon>
    </lineage>
</organism>
<proteinExistence type="predicted"/>
<reference evidence="1 2" key="1">
    <citation type="submission" date="2020-08" db="EMBL/GenBank/DDBJ databases">
        <title>Sequencing the genomes of 1000 actinobacteria strains.</title>
        <authorList>
            <person name="Klenk H.-P."/>
        </authorList>
    </citation>
    <scope>NUCLEOTIDE SEQUENCE [LARGE SCALE GENOMIC DNA]</scope>
    <source>
        <strain evidence="1 2">DSM 45518</strain>
    </source>
</reference>
<accession>A0A7W7CSC7</accession>
<evidence type="ECO:0000313" key="1">
    <source>
        <dbReference type="EMBL" id="MBB4693797.1"/>
    </source>
</evidence>
<dbReference type="EMBL" id="JACHMF010000001">
    <property type="protein sequence ID" value="MBB4693797.1"/>
    <property type="molecule type" value="Genomic_DNA"/>
</dbReference>
<evidence type="ECO:0000313" key="2">
    <source>
        <dbReference type="Proteomes" id="UP000542742"/>
    </source>
</evidence>
<name>A0A7W7CSC7_9ACTN</name>
<gene>
    <name evidence="1" type="ORF">BKA14_003945</name>
</gene>
<dbReference type="AlphaFoldDB" id="A0A7W7CSC7"/>
<dbReference type="Proteomes" id="UP000542742">
    <property type="component" value="Unassembled WGS sequence"/>
</dbReference>
<sequence>MATGLALMIRQSRRRTDRAAVVDALTVTAGFPQRLQRVERGP</sequence>
<protein>
    <submittedName>
        <fullName evidence="1">Uncharacterized protein</fullName>
    </submittedName>
</protein>
<keyword evidence="2" id="KW-1185">Reference proteome</keyword>
<comment type="caution">
    <text evidence="1">The sequence shown here is derived from an EMBL/GenBank/DDBJ whole genome shotgun (WGS) entry which is preliminary data.</text>
</comment>